<feature type="domain" description="ChsH2 rubredoxin-like zinc ribbon" evidence="1">
    <location>
        <begin position="7"/>
        <end position="37"/>
    </location>
</feature>
<protein>
    <recommendedName>
        <fullName evidence="1">ChsH2 rubredoxin-like zinc ribbon domain-containing protein</fullName>
    </recommendedName>
</protein>
<dbReference type="Pfam" id="PF12172">
    <property type="entry name" value="zf-ChsH2"/>
    <property type="match status" value="1"/>
</dbReference>
<sequence length="102" mass="11948">MNFESELSQGDFYIPECTECMKIVWPPSEFCNHCFGEVLLKKKVIEGKIIEFSRQGDAYFCLVEFEKEIRVMAKILKMPKIGQKVKISECGLINRNYFFHVV</sequence>
<evidence type="ECO:0000313" key="3">
    <source>
        <dbReference type="Proteomes" id="UP000509478"/>
    </source>
</evidence>
<organism evidence="2 3">
    <name type="scientific">Nitrosopumilus ureiphilus</name>
    <dbReference type="NCBI Taxonomy" id="1470067"/>
    <lineage>
        <taxon>Archaea</taxon>
        <taxon>Nitrososphaerota</taxon>
        <taxon>Nitrososphaeria</taxon>
        <taxon>Nitrosopumilales</taxon>
        <taxon>Nitrosopumilaceae</taxon>
        <taxon>Nitrosopumilus</taxon>
    </lineage>
</organism>
<dbReference type="SUPFAM" id="SSF50249">
    <property type="entry name" value="Nucleic acid-binding proteins"/>
    <property type="match status" value="1"/>
</dbReference>
<dbReference type="KEGG" id="nue:C5F50_06290"/>
<dbReference type="RefSeq" id="WP_179372833.1">
    <property type="nucleotide sequence ID" value="NZ_CP026995.1"/>
</dbReference>
<dbReference type="OrthoDB" id="9573at2157"/>
<accession>A0A7D5MA08</accession>
<dbReference type="EMBL" id="CP026995">
    <property type="protein sequence ID" value="QLH06729.1"/>
    <property type="molecule type" value="Genomic_DNA"/>
</dbReference>
<reference evidence="2 3" key="1">
    <citation type="submission" date="2018-02" db="EMBL/GenBank/DDBJ databases">
        <title>Complete genome of Nitrosopumilus ureaphilus PS0.</title>
        <authorList>
            <person name="Qin W."/>
            <person name="Zheng Y."/>
            <person name="Stahl D.A."/>
        </authorList>
    </citation>
    <scope>NUCLEOTIDE SEQUENCE [LARGE SCALE GENOMIC DNA]</scope>
    <source>
        <strain evidence="2 3">PS0</strain>
    </source>
</reference>
<dbReference type="Proteomes" id="UP000509478">
    <property type="component" value="Chromosome"/>
</dbReference>
<dbReference type="InterPro" id="IPR012340">
    <property type="entry name" value="NA-bd_OB-fold"/>
</dbReference>
<dbReference type="InterPro" id="IPR022002">
    <property type="entry name" value="ChsH2_Znr"/>
</dbReference>
<evidence type="ECO:0000313" key="2">
    <source>
        <dbReference type="EMBL" id="QLH06729.1"/>
    </source>
</evidence>
<dbReference type="GeneID" id="56067682"/>
<dbReference type="Gene3D" id="6.10.30.10">
    <property type="match status" value="1"/>
</dbReference>
<evidence type="ECO:0000259" key="1">
    <source>
        <dbReference type="Pfam" id="PF12172"/>
    </source>
</evidence>
<name>A0A7D5MA08_9ARCH</name>
<gene>
    <name evidence="2" type="ORF">C5F50_06290</name>
</gene>
<dbReference type="AlphaFoldDB" id="A0A7D5MA08"/>
<proteinExistence type="predicted"/>
<keyword evidence="3" id="KW-1185">Reference proteome</keyword>